<evidence type="ECO:0000256" key="2">
    <source>
        <dbReference type="SAM" id="SignalP"/>
    </source>
</evidence>
<evidence type="ECO:0000313" key="3">
    <source>
        <dbReference type="EMBL" id="SDD82849.1"/>
    </source>
</evidence>
<dbReference type="Proteomes" id="UP000199501">
    <property type="component" value="Unassembled WGS sequence"/>
</dbReference>
<evidence type="ECO:0000256" key="1">
    <source>
        <dbReference type="SAM" id="MobiDB-lite"/>
    </source>
</evidence>
<dbReference type="AlphaFoldDB" id="A0A1G6XXF9"/>
<feature type="chain" id="PRO_5038507725" description="DUF3558 domain-containing protein" evidence="2">
    <location>
        <begin position="19"/>
        <end position="194"/>
    </location>
</feature>
<dbReference type="InterPro" id="IPR024520">
    <property type="entry name" value="DUF3558"/>
</dbReference>
<accession>A0A1G6XXF9</accession>
<organism evidence="3 4">
    <name type="scientific">Actinokineospora iranica</name>
    <dbReference type="NCBI Taxonomy" id="1271860"/>
    <lineage>
        <taxon>Bacteria</taxon>
        <taxon>Bacillati</taxon>
        <taxon>Actinomycetota</taxon>
        <taxon>Actinomycetes</taxon>
        <taxon>Pseudonocardiales</taxon>
        <taxon>Pseudonocardiaceae</taxon>
        <taxon>Actinokineospora</taxon>
    </lineage>
</organism>
<gene>
    <name evidence="3" type="ORF">SAMN05216174_11951</name>
</gene>
<feature type="region of interest" description="Disordered" evidence="1">
    <location>
        <begin position="28"/>
        <end position="59"/>
    </location>
</feature>
<keyword evidence="2" id="KW-0732">Signal</keyword>
<dbReference type="STRING" id="1271860.SAMN05216174_11951"/>
<sequence>MARNFARAVLLSSALLLAAGCGDPVAGVPGTPTTQSSAAEPTTASSASSPPSTSSAPVKKSTFTNAELCELLTADEVAQFGAANPTPTYNGSTAHPQCQWRGEMVVAIEFGPDSSVEVIRTGEGITNTNIEVMGLPAVLQVNTRTRSCQVLAKINGGKSSLATGIALLSGGRGKYNDCDMAQKLANIVIPKVQV</sequence>
<dbReference type="RefSeq" id="WP_175483073.1">
    <property type="nucleotide sequence ID" value="NZ_FMZZ01000019.1"/>
</dbReference>
<name>A0A1G6XXF9_9PSEU</name>
<dbReference type="Pfam" id="PF12079">
    <property type="entry name" value="DUF3558"/>
    <property type="match status" value="1"/>
</dbReference>
<protein>
    <recommendedName>
        <fullName evidence="5">DUF3558 domain-containing protein</fullName>
    </recommendedName>
</protein>
<proteinExistence type="predicted"/>
<dbReference type="PROSITE" id="PS51257">
    <property type="entry name" value="PROKAR_LIPOPROTEIN"/>
    <property type="match status" value="1"/>
</dbReference>
<evidence type="ECO:0000313" key="4">
    <source>
        <dbReference type="Proteomes" id="UP000199501"/>
    </source>
</evidence>
<feature type="signal peptide" evidence="2">
    <location>
        <begin position="1"/>
        <end position="18"/>
    </location>
</feature>
<evidence type="ECO:0008006" key="5">
    <source>
        <dbReference type="Google" id="ProtNLM"/>
    </source>
</evidence>
<reference evidence="4" key="1">
    <citation type="submission" date="2016-10" db="EMBL/GenBank/DDBJ databases">
        <authorList>
            <person name="Varghese N."/>
            <person name="Submissions S."/>
        </authorList>
    </citation>
    <scope>NUCLEOTIDE SEQUENCE [LARGE SCALE GENOMIC DNA]</scope>
    <source>
        <strain evidence="4">IBRC-M 10403</strain>
    </source>
</reference>
<feature type="compositionally biased region" description="Low complexity" evidence="1">
    <location>
        <begin position="31"/>
        <end position="57"/>
    </location>
</feature>
<dbReference type="EMBL" id="FMZZ01000019">
    <property type="protein sequence ID" value="SDD82849.1"/>
    <property type="molecule type" value="Genomic_DNA"/>
</dbReference>
<keyword evidence="4" id="KW-1185">Reference proteome</keyword>